<reference evidence="2 4" key="1">
    <citation type="submission" date="2020-01" db="EMBL/GenBank/DDBJ databases">
        <authorList>
            <consortium name="DOE Joint Genome Institute"/>
            <person name="Haridas S."/>
            <person name="Albert R."/>
            <person name="Binder M."/>
            <person name="Bloem J."/>
            <person name="Labutti K."/>
            <person name="Salamov A."/>
            <person name="Andreopoulos B."/>
            <person name="Baker S.E."/>
            <person name="Barry K."/>
            <person name="Bills G."/>
            <person name="Bluhm B.H."/>
            <person name="Cannon C."/>
            <person name="Castanera R."/>
            <person name="Culley D.E."/>
            <person name="Daum C."/>
            <person name="Ezra D."/>
            <person name="Gonzalez J.B."/>
            <person name="Henrissat B."/>
            <person name="Kuo A."/>
            <person name="Liang C."/>
            <person name="Lipzen A."/>
            <person name="Lutzoni F."/>
            <person name="Magnuson J."/>
            <person name="Mondo S."/>
            <person name="Nolan M."/>
            <person name="Ohm R."/>
            <person name="Pangilinan J."/>
            <person name="Park H.-J."/>
            <person name="Ramirez L."/>
            <person name="Alfaro M."/>
            <person name="Sun H."/>
            <person name="Tritt A."/>
            <person name="Yoshinaga Y."/>
            <person name="Zwiers L.-H."/>
            <person name="Turgeon B.G."/>
            <person name="Goodwin S.B."/>
            <person name="Spatafora J.W."/>
            <person name="Crous P.W."/>
            <person name="Grigoriev I.V."/>
        </authorList>
    </citation>
    <scope>NUCLEOTIDE SEQUENCE</scope>
    <source>
        <strain evidence="2 4">CBS 781.70</strain>
    </source>
</reference>
<evidence type="ECO:0000313" key="2">
    <source>
        <dbReference type="EMBL" id="KAF1812571.1"/>
    </source>
</evidence>
<gene>
    <name evidence="2 4" type="ORF">P152DRAFT_449290</name>
</gene>
<keyword evidence="3" id="KW-1185">Reference proteome</keyword>
<dbReference type="RefSeq" id="XP_033534202.1">
    <property type="nucleotide sequence ID" value="XM_033678101.1"/>
</dbReference>
<dbReference type="GeneID" id="54418671"/>
<protein>
    <submittedName>
        <fullName evidence="2 4">Uncharacterized protein</fullName>
    </submittedName>
</protein>
<proteinExistence type="predicted"/>
<reference evidence="4" key="3">
    <citation type="submission" date="2025-04" db="UniProtKB">
        <authorList>
            <consortium name="RefSeq"/>
        </authorList>
    </citation>
    <scope>IDENTIFICATION</scope>
    <source>
        <strain evidence="4">CBS 781.70</strain>
    </source>
</reference>
<feature type="compositionally biased region" description="Basic and acidic residues" evidence="1">
    <location>
        <begin position="10"/>
        <end position="21"/>
    </location>
</feature>
<evidence type="ECO:0000313" key="3">
    <source>
        <dbReference type="Proteomes" id="UP000504638"/>
    </source>
</evidence>
<dbReference type="EMBL" id="ML975157">
    <property type="protein sequence ID" value="KAF1812571.1"/>
    <property type="molecule type" value="Genomic_DNA"/>
</dbReference>
<feature type="region of interest" description="Disordered" evidence="1">
    <location>
        <begin position="287"/>
        <end position="313"/>
    </location>
</feature>
<name>A0A6G1G3R3_9PEZI</name>
<feature type="compositionally biased region" description="Polar residues" evidence="1">
    <location>
        <begin position="100"/>
        <end position="113"/>
    </location>
</feature>
<feature type="compositionally biased region" description="Low complexity" evidence="1">
    <location>
        <begin position="82"/>
        <end position="99"/>
    </location>
</feature>
<organism evidence="2">
    <name type="scientific">Eremomyces bilateralis CBS 781.70</name>
    <dbReference type="NCBI Taxonomy" id="1392243"/>
    <lineage>
        <taxon>Eukaryota</taxon>
        <taxon>Fungi</taxon>
        <taxon>Dikarya</taxon>
        <taxon>Ascomycota</taxon>
        <taxon>Pezizomycotina</taxon>
        <taxon>Dothideomycetes</taxon>
        <taxon>Dothideomycetes incertae sedis</taxon>
        <taxon>Eremomycetales</taxon>
        <taxon>Eremomycetaceae</taxon>
        <taxon>Eremomyces</taxon>
    </lineage>
</organism>
<sequence>MAPRNPSSSDRIDDSLSDHQLRQRRQNRRLDIYPSSLPHEAYLRNRELDDSESLIVHFDENDLAGIDRPPDHEREGPLLVRTPTSSSTDPSAPSQTDSSNMSAVLSASDQDTAPTTDIWGSASAISEPASDAEVLSICPFWFLGCLRCQFDNLLQCFLHSLVHFREPGTLNPSPDTRHVYMENIECNPHTMHLVQPPNRVSCPFRDCNWTESRIYGDESNNLSVEDDWAHWRARLEHIEAHLRNGNNLQLNGKPEYDLAHFLHNNNLITRVKFRDLYEDWNMTRSPSMQSNVRVHGGEAEKRLRRRGRETVPQ</sequence>
<feature type="region of interest" description="Disordered" evidence="1">
    <location>
        <begin position="1"/>
        <end position="38"/>
    </location>
</feature>
<reference evidence="4" key="2">
    <citation type="submission" date="2020-04" db="EMBL/GenBank/DDBJ databases">
        <authorList>
            <consortium name="NCBI Genome Project"/>
        </authorList>
    </citation>
    <scope>NUCLEOTIDE SEQUENCE</scope>
    <source>
        <strain evidence="4">CBS 781.70</strain>
    </source>
</reference>
<accession>A0A6G1G3R3</accession>
<feature type="region of interest" description="Disordered" evidence="1">
    <location>
        <begin position="63"/>
        <end position="113"/>
    </location>
</feature>
<dbReference type="Proteomes" id="UP000504638">
    <property type="component" value="Unplaced"/>
</dbReference>
<evidence type="ECO:0000313" key="4">
    <source>
        <dbReference type="RefSeq" id="XP_033534202.1"/>
    </source>
</evidence>
<dbReference type="AlphaFoldDB" id="A0A6G1G3R3"/>
<evidence type="ECO:0000256" key="1">
    <source>
        <dbReference type="SAM" id="MobiDB-lite"/>
    </source>
</evidence>